<dbReference type="OrthoDB" id="175350at2157"/>
<evidence type="ECO:0000313" key="4">
    <source>
        <dbReference type="Proteomes" id="UP000183275"/>
    </source>
</evidence>
<name>A0A1I0MDQ8_9EURY</name>
<evidence type="ECO:0000256" key="2">
    <source>
        <dbReference type="SAM" id="Phobius"/>
    </source>
</evidence>
<keyword evidence="2" id="KW-1133">Transmembrane helix</keyword>
<keyword evidence="2" id="KW-0812">Transmembrane</keyword>
<dbReference type="STRING" id="1202768.SAMN05216285_0816"/>
<dbReference type="RefSeq" id="WP_049989325.1">
    <property type="nucleotide sequence ID" value="NZ_FOIS01000001.1"/>
</dbReference>
<evidence type="ECO:0000256" key="1">
    <source>
        <dbReference type="SAM" id="MobiDB-lite"/>
    </source>
</evidence>
<sequence>MAPPEALVPAVVGGGLDVPVIVGWVIIAAMVGLVAFVVFLALGPGTQPYQAEQAEPTPTDDTAVRDAGTETDTEEGADSPRESRSG</sequence>
<dbReference type="AlphaFoldDB" id="A0A1I0MDQ8"/>
<feature type="region of interest" description="Disordered" evidence="1">
    <location>
        <begin position="48"/>
        <end position="86"/>
    </location>
</feature>
<proteinExistence type="predicted"/>
<keyword evidence="4" id="KW-1185">Reference proteome</keyword>
<evidence type="ECO:0000313" key="3">
    <source>
        <dbReference type="EMBL" id="SEV86258.1"/>
    </source>
</evidence>
<gene>
    <name evidence="3" type="ORF">SAMN05216285_0816</name>
</gene>
<feature type="transmembrane region" description="Helical" evidence="2">
    <location>
        <begin position="20"/>
        <end position="42"/>
    </location>
</feature>
<dbReference type="EMBL" id="FOIS01000001">
    <property type="protein sequence ID" value="SEV86258.1"/>
    <property type="molecule type" value="Genomic_DNA"/>
</dbReference>
<organism evidence="3 4">
    <name type="scientific">Natrinema salifodinae</name>
    <dbReference type="NCBI Taxonomy" id="1202768"/>
    <lineage>
        <taxon>Archaea</taxon>
        <taxon>Methanobacteriati</taxon>
        <taxon>Methanobacteriota</taxon>
        <taxon>Stenosarchaea group</taxon>
        <taxon>Halobacteria</taxon>
        <taxon>Halobacteriales</taxon>
        <taxon>Natrialbaceae</taxon>
        <taxon>Natrinema</taxon>
    </lineage>
</organism>
<dbReference type="Proteomes" id="UP000183275">
    <property type="component" value="Unassembled WGS sequence"/>
</dbReference>
<protein>
    <submittedName>
        <fullName evidence="3">Uncharacterized protein</fullName>
    </submittedName>
</protein>
<accession>A0A1I0MDQ8</accession>
<reference evidence="4" key="1">
    <citation type="submission" date="2016-10" db="EMBL/GenBank/DDBJ databases">
        <authorList>
            <person name="Varghese N."/>
        </authorList>
    </citation>
    <scope>NUCLEOTIDE SEQUENCE [LARGE SCALE GENOMIC DNA]</scope>
    <source>
        <strain evidence="4">CGMCC 1.12284</strain>
    </source>
</reference>
<keyword evidence="2" id="KW-0472">Membrane</keyword>